<protein>
    <submittedName>
        <fullName evidence="1">M14 family metallopeptidase</fullName>
    </submittedName>
</protein>
<sequence length="365" mass="39917">MYDISSRSLDLFSPTYAIARSKFLGAASARGLVVDSHVLDLPGAEGETLAVDVVLDGPADASKMLIVLSGVHGVEGFCGSAVQVGLLTDDAPMYADTATLYVHAINPYGFSHLRRVTQENVDLNRNFVDFTKSLPVNTGYAEIHDWLLPATWPPGGAAEAELAAYRSRHGARGLQRAIGLGQYIRADGMFFGGSEPTWSNLTFRSILKRYTRNVKQLASIDIHTGLGPSGFGERIFASFDQNALPRAKQWWGELTDVHAGTSTSIPLTGPIQTALFEECPQAEQFGICLEYGTYPSDRVTSALRAEHWLHRHGSADTVLAQQIKCDLKEAFYPDADDWKRDIWRQGRQACLQALEGLQADCPVEA</sequence>
<dbReference type="CDD" id="cd06233">
    <property type="entry name" value="M14-like"/>
    <property type="match status" value="1"/>
</dbReference>
<comment type="caution">
    <text evidence="1">The sequence shown here is derived from an EMBL/GenBank/DDBJ whole genome shotgun (WGS) entry which is preliminary data.</text>
</comment>
<name>A0ABS5FTI3_9BRAD</name>
<dbReference type="EMBL" id="JAFCJH010000048">
    <property type="protein sequence ID" value="MBR0800063.1"/>
    <property type="molecule type" value="Genomic_DNA"/>
</dbReference>
<evidence type="ECO:0000313" key="2">
    <source>
        <dbReference type="Proteomes" id="UP001315278"/>
    </source>
</evidence>
<accession>A0ABS5FTI3</accession>
<dbReference type="InterPro" id="IPR021259">
    <property type="entry name" value="DUF2817"/>
</dbReference>
<dbReference type="Gene3D" id="3.40.630.10">
    <property type="entry name" value="Zn peptidases"/>
    <property type="match status" value="1"/>
</dbReference>
<dbReference type="Pfam" id="PF10994">
    <property type="entry name" value="DUF2817"/>
    <property type="match status" value="1"/>
</dbReference>
<dbReference type="SUPFAM" id="SSF53187">
    <property type="entry name" value="Zn-dependent exopeptidases"/>
    <property type="match status" value="1"/>
</dbReference>
<keyword evidence="2" id="KW-1185">Reference proteome</keyword>
<evidence type="ECO:0000313" key="1">
    <source>
        <dbReference type="EMBL" id="MBR0800063.1"/>
    </source>
</evidence>
<dbReference type="Proteomes" id="UP001315278">
    <property type="component" value="Unassembled WGS sequence"/>
</dbReference>
<proteinExistence type="predicted"/>
<gene>
    <name evidence="1" type="ORF">JQ615_32320</name>
</gene>
<reference evidence="2" key="1">
    <citation type="journal article" date="2021" name="ISME J.">
        <title>Evolutionary origin and ecological implication of a unique nif island in free-living Bradyrhizobium lineages.</title>
        <authorList>
            <person name="Tao J."/>
        </authorList>
    </citation>
    <scope>NUCLEOTIDE SEQUENCE [LARGE SCALE GENOMIC DNA]</scope>
    <source>
        <strain evidence="2">SZCCT0434</strain>
    </source>
</reference>
<organism evidence="1 2">
    <name type="scientific">Bradyrhizobium jicamae</name>
    <dbReference type="NCBI Taxonomy" id="280332"/>
    <lineage>
        <taxon>Bacteria</taxon>
        <taxon>Pseudomonadati</taxon>
        <taxon>Pseudomonadota</taxon>
        <taxon>Alphaproteobacteria</taxon>
        <taxon>Hyphomicrobiales</taxon>
        <taxon>Nitrobacteraceae</taxon>
        <taxon>Bradyrhizobium</taxon>
    </lineage>
</organism>
<dbReference type="RefSeq" id="WP_212394619.1">
    <property type="nucleotide sequence ID" value="NZ_JAFCJH010000048.1"/>
</dbReference>